<comment type="caution">
    <text evidence="1">The sequence shown here is derived from an EMBL/GenBank/DDBJ whole genome shotgun (WGS) entry which is preliminary data.</text>
</comment>
<proteinExistence type="predicted"/>
<evidence type="ECO:0000313" key="1">
    <source>
        <dbReference type="EMBL" id="KAG9466331.1"/>
    </source>
</evidence>
<reference evidence="1" key="1">
    <citation type="thesis" date="2020" institute="ProQuest LLC" country="789 East Eisenhower Parkway, Ann Arbor, MI, USA">
        <title>Comparative Genomics and Chromosome Evolution.</title>
        <authorList>
            <person name="Mudd A.B."/>
        </authorList>
    </citation>
    <scope>NUCLEOTIDE SEQUENCE</scope>
    <source>
        <strain evidence="1">HN-11 Male</strain>
        <tissue evidence="1">Kidney and liver</tissue>
    </source>
</reference>
<name>A0A8J6ECS9_ELECQ</name>
<accession>A0A8J6ECS9</accession>
<sequence length="100" mass="11299">MEFSGPLKNKIMRCLAQASYGESFLRDLWMPLNKLYKKTSFNPLLKGACGIWDALRGELAPHPSPAAPISLTPDYLGLKLDIHTKQIWSLLEELTIADLW</sequence>
<evidence type="ECO:0000313" key="2">
    <source>
        <dbReference type="Proteomes" id="UP000770717"/>
    </source>
</evidence>
<organism evidence="1 2">
    <name type="scientific">Eleutherodactylus coqui</name>
    <name type="common">Puerto Rican coqui</name>
    <dbReference type="NCBI Taxonomy" id="57060"/>
    <lineage>
        <taxon>Eukaryota</taxon>
        <taxon>Metazoa</taxon>
        <taxon>Chordata</taxon>
        <taxon>Craniata</taxon>
        <taxon>Vertebrata</taxon>
        <taxon>Euteleostomi</taxon>
        <taxon>Amphibia</taxon>
        <taxon>Batrachia</taxon>
        <taxon>Anura</taxon>
        <taxon>Neobatrachia</taxon>
        <taxon>Hyloidea</taxon>
        <taxon>Eleutherodactylidae</taxon>
        <taxon>Eleutherodactylinae</taxon>
        <taxon>Eleutherodactylus</taxon>
        <taxon>Eleutherodactylus</taxon>
    </lineage>
</organism>
<dbReference type="EMBL" id="WNTK01002117">
    <property type="protein sequence ID" value="KAG9466331.1"/>
    <property type="molecule type" value="Genomic_DNA"/>
</dbReference>
<dbReference type="Proteomes" id="UP000770717">
    <property type="component" value="Unassembled WGS sequence"/>
</dbReference>
<keyword evidence="2" id="KW-1185">Reference proteome</keyword>
<dbReference type="AlphaFoldDB" id="A0A8J6ECS9"/>
<gene>
    <name evidence="1" type="ORF">GDO78_016789</name>
</gene>
<protein>
    <submittedName>
        <fullName evidence="1">Uncharacterized protein</fullName>
    </submittedName>
</protein>